<evidence type="ECO:0000256" key="2">
    <source>
        <dbReference type="SAM" id="SignalP"/>
    </source>
</evidence>
<gene>
    <name evidence="3" type="ORF">HNR73_006932</name>
</gene>
<evidence type="ECO:0000256" key="1">
    <source>
        <dbReference type="SAM" id="MobiDB-lite"/>
    </source>
</evidence>
<organism evidence="3 4">
    <name type="scientific">Phytomonospora endophytica</name>
    <dbReference type="NCBI Taxonomy" id="714109"/>
    <lineage>
        <taxon>Bacteria</taxon>
        <taxon>Bacillati</taxon>
        <taxon>Actinomycetota</taxon>
        <taxon>Actinomycetes</taxon>
        <taxon>Micromonosporales</taxon>
        <taxon>Micromonosporaceae</taxon>
        <taxon>Phytomonospora</taxon>
    </lineage>
</organism>
<accession>A0A841FWB1</accession>
<keyword evidence="4" id="KW-1185">Reference proteome</keyword>
<evidence type="ECO:0000313" key="4">
    <source>
        <dbReference type="Proteomes" id="UP000548476"/>
    </source>
</evidence>
<protein>
    <recommendedName>
        <fullName evidence="5">DUF4352 domain-containing protein</fullName>
    </recommendedName>
</protein>
<keyword evidence="2" id="KW-0732">Signal</keyword>
<feature type="signal peptide" evidence="2">
    <location>
        <begin position="1"/>
        <end position="22"/>
    </location>
</feature>
<dbReference type="InterPro" id="IPR006311">
    <property type="entry name" value="TAT_signal"/>
</dbReference>
<sequence length="257" mass="26232">MTGVGRRAVLGLAVAAGVGALAGCAKDGSPTASPSTSDTPSDLPLSAPAEPDATAPAAGALRVVDSGWSHESREGVKVFSYGVIVENTSDRVAFQTTASVRFTDASGLDVMAPEGSFLDGRVTVVLPGERVGFGATFLSVAKGAEKMDVELVTAEWWAKDNTALEFAPITVGDVATDRAHPPKQLMFTVTSGYTEQLVSTRAAAVFRDEAGKIVGGTTAPEPSALPSGESKGGFGVEYGMPLSAAPAATEVYVPILI</sequence>
<evidence type="ECO:0000313" key="3">
    <source>
        <dbReference type="EMBL" id="MBB6039043.1"/>
    </source>
</evidence>
<evidence type="ECO:0008006" key="5">
    <source>
        <dbReference type="Google" id="ProtNLM"/>
    </source>
</evidence>
<dbReference type="PROSITE" id="PS51257">
    <property type="entry name" value="PROKAR_LIPOPROTEIN"/>
    <property type="match status" value="1"/>
</dbReference>
<dbReference type="EMBL" id="JACHGT010000019">
    <property type="protein sequence ID" value="MBB6039043.1"/>
    <property type="molecule type" value="Genomic_DNA"/>
</dbReference>
<dbReference type="RefSeq" id="WP_184792054.1">
    <property type="nucleotide sequence ID" value="NZ_BONT01000074.1"/>
</dbReference>
<dbReference type="AlphaFoldDB" id="A0A841FWB1"/>
<name>A0A841FWB1_9ACTN</name>
<proteinExistence type="predicted"/>
<reference evidence="3 4" key="1">
    <citation type="submission" date="2020-08" db="EMBL/GenBank/DDBJ databases">
        <title>Genomic Encyclopedia of Type Strains, Phase IV (KMG-IV): sequencing the most valuable type-strain genomes for metagenomic binning, comparative biology and taxonomic classification.</title>
        <authorList>
            <person name="Goeker M."/>
        </authorList>
    </citation>
    <scope>NUCLEOTIDE SEQUENCE [LARGE SCALE GENOMIC DNA]</scope>
    <source>
        <strain evidence="3 4">YIM 65646</strain>
    </source>
</reference>
<feature type="region of interest" description="Disordered" evidence="1">
    <location>
        <begin position="25"/>
        <end position="56"/>
    </location>
</feature>
<dbReference type="PROSITE" id="PS51318">
    <property type="entry name" value="TAT"/>
    <property type="match status" value="1"/>
</dbReference>
<feature type="chain" id="PRO_5038907044" description="DUF4352 domain-containing protein" evidence="2">
    <location>
        <begin position="23"/>
        <end position="257"/>
    </location>
</feature>
<dbReference type="Proteomes" id="UP000548476">
    <property type="component" value="Unassembled WGS sequence"/>
</dbReference>
<comment type="caution">
    <text evidence="3">The sequence shown here is derived from an EMBL/GenBank/DDBJ whole genome shotgun (WGS) entry which is preliminary data.</text>
</comment>